<dbReference type="RefSeq" id="XP_030547856.2">
    <property type="nucleotide sequence ID" value="XM_030691996.2"/>
</dbReference>
<keyword evidence="2" id="KW-0732">Signal</keyword>
<accession>A0A8B8QL27</accession>
<feature type="region of interest" description="Disordered" evidence="1">
    <location>
        <begin position="149"/>
        <end position="169"/>
    </location>
</feature>
<feature type="chain" id="PRO_5047316443" evidence="2">
    <location>
        <begin position="24"/>
        <end position="328"/>
    </location>
</feature>
<dbReference type="GeneID" id="115753400"/>
<feature type="region of interest" description="Disordered" evidence="1">
    <location>
        <begin position="246"/>
        <end position="265"/>
    </location>
</feature>
<protein>
    <submittedName>
        <fullName evidence="4">Leucine-rich repeat extensin-like protein 3 isoform X2</fullName>
    </submittedName>
</protein>
<evidence type="ECO:0000313" key="4">
    <source>
        <dbReference type="RefSeq" id="XP_030547856.2"/>
    </source>
</evidence>
<proteinExistence type="predicted"/>
<keyword evidence="3" id="KW-1185">Reference proteome</keyword>
<evidence type="ECO:0000313" key="3">
    <source>
        <dbReference type="Proteomes" id="UP000827889"/>
    </source>
</evidence>
<feature type="signal peptide" evidence="2">
    <location>
        <begin position="1"/>
        <end position="23"/>
    </location>
</feature>
<organism evidence="3 4">
    <name type="scientific">Rhodamnia argentea</name>
    <dbReference type="NCBI Taxonomy" id="178133"/>
    <lineage>
        <taxon>Eukaryota</taxon>
        <taxon>Viridiplantae</taxon>
        <taxon>Streptophyta</taxon>
        <taxon>Embryophyta</taxon>
        <taxon>Tracheophyta</taxon>
        <taxon>Spermatophyta</taxon>
        <taxon>Magnoliopsida</taxon>
        <taxon>eudicotyledons</taxon>
        <taxon>Gunneridae</taxon>
        <taxon>Pentapetalae</taxon>
        <taxon>rosids</taxon>
        <taxon>malvids</taxon>
        <taxon>Myrtales</taxon>
        <taxon>Myrtaceae</taxon>
        <taxon>Myrtoideae</taxon>
        <taxon>Myrteae</taxon>
        <taxon>Australasian group</taxon>
        <taxon>Rhodamnia</taxon>
    </lineage>
</organism>
<dbReference type="PANTHER" id="PTHR47273:SF4">
    <property type="entry name" value="EXPRESSED PROTEIN"/>
    <property type="match status" value="1"/>
</dbReference>
<evidence type="ECO:0000256" key="1">
    <source>
        <dbReference type="SAM" id="MobiDB-lite"/>
    </source>
</evidence>
<feature type="compositionally biased region" description="Pro residues" evidence="1">
    <location>
        <begin position="275"/>
        <end position="317"/>
    </location>
</feature>
<feature type="region of interest" description="Disordered" evidence="1">
    <location>
        <begin position="275"/>
        <end position="328"/>
    </location>
</feature>
<dbReference type="AlphaFoldDB" id="A0A8B8QL27"/>
<dbReference type="PRINTS" id="PR01217">
    <property type="entry name" value="PRICHEXTENSN"/>
</dbReference>
<name>A0A8B8QL27_9MYRT</name>
<gene>
    <name evidence="4" type="primary">LOC115753400</name>
</gene>
<reference evidence="4" key="1">
    <citation type="submission" date="2025-08" db="UniProtKB">
        <authorList>
            <consortium name="RefSeq"/>
        </authorList>
    </citation>
    <scope>IDENTIFICATION</scope>
    <source>
        <tissue evidence="4">Leaf</tissue>
    </source>
</reference>
<dbReference type="PANTHER" id="PTHR47273">
    <property type="entry name" value="EXPRESSED PROTEIN"/>
    <property type="match status" value="1"/>
</dbReference>
<dbReference type="Pfam" id="PF01190">
    <property type="entry name" value="Pollen_Ole_e_1"/>
    <property type="match status" value="1"/>
</dbReference>
<evidence type="ECO:0000256" key="2">
    <source>
        <dbReference type="SAM" id="SignalP"/>
    </source>
</evidence>
<dbReference type="Proteomes" id="UP000827889">
    <property type="component" value="Chromosome 11"/>
</dbReference>
<sequence>MPMPWFLITFVLLSLRIVDVSEAAHEEKVPSALAVGTVFCDTCFKQEFSRTSHFISGAYVSIECENSSSSRSFQREVRTNKHGRFKVLLPPSVGKDAQRIEGCTVKLIRSSEPGCGAVSLGISSRLRLKLKRHGLRVFSAGLLAFKPPKHPSRCTEGPARGDPKFLSRKNSIPSKGYLPRIPGLTPPSYPLPFPTPPPPLIPLPPIPWLTPPPSPFIPLPPIPWLTPPPPPPFPFPIPPLPPFPPIPGFTPPPPPPPSSLFPPLPPFPPLSPIPFPPLPGFTPPPPRPPPPPPPSFHFPPLPPIFPFPPPPYSPGNPPASTLPEKTSP</sequence>